<evidence type="ECO:0000259" key="1">
    <source>
        <dbReference type="Pfam" id="PF13649"/>
    </source>
</evidence>
<dbReference type="Gene3D" id="3.40.50.150">
    <property type="entry name" value="Vaccinia Virus protein VP39"/>
    <property type="match status" value="1"/>
</dbReference>
<dbReference type="GO" id="GO:0032259">
    <property type="term" value="P:methylation"/>
    <property type="evidence" value="ECO:0007669"/>
    <property type="project" value="UniProtKB-KW"/>
</dbReference>
<dbReference type="EMBL" id="JBHMCT010000008">
    <property type="protein sequence ID" value="MFB9555135.1"/>
    <property type="molecule type" value="Genomic_DNA"/>
</dbReference>
<organism evidence="2 3">
    <name type="scientific">Streptomyces roseoviridis</name>
    <dbReference type="NCBI Taxonomy" id="67361"/>
    <lineage>
        <taxon>Bacteria</taxon>
        <taxon>Bacillati</taxon>
        <taxon>Actinomycetota</taxon>
        <taxon>Actinomycetes</taxon>
        <taxon>Kitasatosporales</taxon>
        <taxon>Streptomycetaceae</taxon>
        <taxon>Streptomyces</taxon>
    </lineage>
</organism>
<comment type="caution">
    <text evidence="2">The sequence shown here is derived from an EMBL/GenBank/DDBJ whole genome shotgun (WGS) entry which is preliminary data.</text>
</comment>
<evidence type="ECO:0000313" key="2">
    <source>
        <dbReference type="EMBL" id="MFB9555135.1"/>
    </source>
</evidence>
<protein>
    <submittedName>
        <fullName evidence="2">Class I SAM-dependent methyltransferase</fullName>
        <ecNumber evidence="2">2.1.-.-</ecNumber>
    </submittedName>
</protein>
<dbReference type="RefSeq" id="WP_345488490.1">
    <property type="nucleotide sequence ID" value="NZ_BAAAWU010000001.1"/>
</dbReference>
<evidence type="ECO:0000313" key="3">
    <source>
        <dbReference type="Proteomes" id="UP001589716"/>
    </source>
</evidence>
<proteinExistence type="predicted"/>
<keyword evidence="2" id="KW-0489">Methyltransferase</keyword>
<dbReference type="CDD" id="cd02440">
    <property type="entry name" value="AdoMet_MTases"/>
    <property type="match status" value="1"/>
</dbReference>
<keyword evidence="2" id="KW-0808">Transferase</keyword>
<dbReference type="InterPro" id="IPR029063">
    <property type="entry name" value="SAM-dependent_MTases_sf"/>
</dbReference>
<accession>A0ABV5QNP1</accession>
<keyword evidence="3" id="KW-1185">Reference proteome</keyword>
<sequence>MSDASSYLAAVRGSYDTVADAYAEVVPPPSALDPLSRAMLGAFAEEMGGAQAPVADVGCGPGKVAAYLAERAGVDVVGIDLSPRMVTLARRAHPELAFVVGSMTALPVLDAALAGVLAYYSTHHMPPELLPTVYAEFRRVLAPGGRLMIAGHVGEDDGEGECRHRTEAYGGLPVSYDSHFLPPGRIVRLLEEAGFVVTARLTQEPAPGQTRRYGTFLAVSP</sequence>
<gene>
    <name evidence="2" type="ORF">ACFFTP_13150</name>
</gene>
<dbReference type="PANTHER" id="PTHR43591">
    <property type="entry name" value="METHYLTRANSFERASE"/>
    <property type="match status" value="1"/>
</dbReference>
<dbReference type="InterPro" id="IPR041698">
    <property type="entry name" value="Methyltransf_25"/>
</dbReference>
<dbReference type="GO" id="GO:0008168">
    <property type="term" value="F:methyltransferase activity"/>
    <property type="evidence" value="ECO:0007669"/>
    <property type="project" value="UniProtKB-KW"/>
</dbReference>
<dbReference type="EC" id="2.1.-.-" evidence="2"/>
<name>A0ABV5QNP1_9ACTN</name>
<feature type="domain" description="Methyltransferase" evidence="1">
    <location>
        <begin position="54"/>
        <end position="145"/>
    </location>
</feature>
<dbReference type="Proteomes" id="UP001589716">
    <property type="component" value="Unassembled WGS sequence"/>
</dbReference>
<reference evidence="2 3" key="1">
    <citation type="submission" date="2024-09" db="EMBL/GenBank/DDBJ databases">
        <authorList>
            <person name="Sun Q."/>
            <person name="Mori K."/>
        </authorList>
    </citation>
    <scope>NUCLEOTIDE SEQUENCE [LARGE SCALE GENOMIC DNA]</scope>
    <source>
        <strain evidence="2 3">JCM 4414</strain>
    </source>
</reference>
<dbReference type="SUPFAM" id="SSF53335">
    <property type="entry name" value="S-adenosyl-L-methionine-dependent methyltransferases"/>
    <property type="match status" value="1"/>
</dbReference>
<dbReference type="Pfam" id="PF13649">
    <property type="entry name" value="Methyltransf_25"/>
    <property type="match status" value="1"/>
</dbReference>